<dbReference type="Proteomes" id="UP000490821">
    <property type="component" value="Unassembled WGS sequence"/>
</dbReference>
<proteinExistence type="predicted"/>
<protein>
    <submittedName>
        <fullName evidence="1">Uncharacterized protein</fullName>
    </submittedName>
</protein>
<name>A0A829ZAG4_9FIRM</name>
<accession>A0A829ZAG4</accession>
<dbReference type="AlphaFoldDB" id="A0A829ZAG4"/>
<gene>
    <name evidence="1" type="ORF">IMSAGC017_01019</name>
</gene>
<evidence type="ECO:0000313" key="2">
    <source>
        <dbReference type="Proteomes" id="UP000490821"/>
    </source>
</evidence>
<comment type="caution">
    <text evidence="1">The sequence shown here is derived from an EMBL/GenBank/DDBJ whole genome shotgun (WGS) entry which is preliminary data.</text>
</comment>
<reference evidence="1 2" key="1">
    <citation type="journal article" date="2020" name="Microbiome">
        <title>Single-cell genomics of uncultured bacteria reveals dietary fiber responders in the mouse gut microbiota.</title>
        <authorList>
            <person name="Chijiiwa R."/>
            <person name="Hosokawa M."/>
            <person name="Kogawa M."/>
            <person name="Nishikawa Y."/>
            <person name="Ide K."/>
            <person name="Sakanashi C."/>
            <person name="Takahashi K."/>
            <person name="Takeyama H."/>
        </authorList>
    </citation>
    <scope>NUCLEOTIDE SEQUENCE [LARGE SCALE GENOMIC DNA]</scope>
    <source>
        <strain evidence="1">IMSAGC_017</strain>
    </source>
</reference>
<evidence type="ECO:0000313" key="1">
    <source>
        <dbReference type="EMBL" id="GFI40979.1"/>
    </source>
</evidence>
<organism evidence="1 2">
    <name type="scientific">Thomasclavelia cocleata</name>
    <dbReference type="NCBI Taxonomy" id="69824"/>
    <lineage>
        <taxon>Bacteria</taxon>
        <taxon>Bacillati</taxon>
        <taxon>Bacillota</taxon>
        <taxon>Erysipelotrichia</taxon>
        <taxon>Erysipelotrichales</taxon>
        <taxon>Coprobacillaceae</taxon>
        <taxon>Thomasclavelia</taxon>
    </lineage>
</organism>
<sequence>MWEVLPIKDKQEYQRLILAFASLTNMFTQKSEDDITPSPIVNSKFQETVFQKAFHAFGEDIGNTSYDASLRLENDDGTETKFMIGIKTFGIASGDQKIAQFKTNHGEWSKLVDEMERNAYDNNRLRGKEEIDKLNHDLYLTLAKKIATIRNQRIDSSQENLRGFDISKNDNVCSVYHVLMPSKKGESPKIYVGETTYNKIDITNIKIHGCTSARNPSNFVFEDGFHIYKFTSADSQLLMKFNNHEIIIENWDVIYADDAYGIFSDIAKKIYGDIDKGYAIDEIKEENKIIESYSWSLLNDEGKVELFSGFNNFFGVGSKIARDKREERIDKICDTYKEEIDFKKNHLKDLLRDFLVKPAPTLNEKMEKVNLREEIKKIVMETGNENLLQDINKLVYRPIDEMYIPIPNSRKFHNEHPDFFGKDIGTFKTDETGKKTPKLALPREKRKFNLVFEPSGDSITSYVTAQDNGKAIQSVEKQSYLGKWILRKVFQLKEYEPLTSQKLEEIGINGIRLYKKMNSDDIHLQFIWIDTDHLPKDLIQ</sequence>
<dbReference type="RefSeq" id="WP_172472377.1">
    <property type="nucleotide sequence ID" value="NZ_BLMI01000116.1"/>
</dbReference>
<dbReference type="EMBL" id="BLMI01000116">
    <property type="protein sequence ID" value="GFI40979.1"/>
    <property type="molecule type" value="Genomic_DNA"/>
</dbReference>